<dbReference type="RefSeq" id="XP_009008975.1">
    <property type="nucleotide sequence ID" value="XM_009010727.1"/>
</dbReference>
<dbReference type="STRING" id="6412.T1EN62"/>
<dbReference type="EMBL" id="KB095811">
    <property type="protein sequence ID" value="ESO12255.1"/>
    <property type="molecule type" value="Genomic_DNA"/>
</dbReference>
<reference evidence="3" key="1">
    <citation type="submission" date="2012-12" db="EMBL/GenBank/DDBJ databases">
        <authorList>
            <person name="Hellsten U."/>
            <person name="Grimwood J."/>
            <person name="Chapman J.A."/>
            <person name="Shapiro H."/>
            <person name="Aerts A."/>
            <person name="Otillar R.P."/>
            <person name="Terry A.Y."/>
            <person name="Boore J.L."/>
            <person name="Simakov O."/>
            <person name="Marletaz F."/>
            <person name="Cho S.-J."/>
            <person name="Edsinger-Gonzales E."/>
            <person name="Havlak P."/>
            <person name="Kuo D.-H."/>
            <person name="Larsson T."/>
            <person name="Lv J."/>
            <person name="Arendt D."/>
            <person name="Savage R."/>
            <person name="Osoegawa K."/>
            <person name="de Jong P."/>
            <person name="Lindberg D.R."/>
            <person name="Seaver E.C."/>
            <person name="Weisblat D.A."/>
            <person name="Putnam N.H."/>
            <person name="Grigoriev I.V."/>
            <person name="Rokhsar D.S."/>
        </authorList>
    </citation>
    <scope>NUCLEOTIDE SEQUENCE</scope>
</reference>
<reference evidence="2" key="3">
    <citation type="submission" date="2015-06" db="UniProtKB">
        <authorList>
            <consortium name="EnsemblMetazoa"/>
        </authorList>
    </citation>
    <scope>IDENTIFICATION</scope>
</reference>
<dbReference type="EnsemblMetazoa" id="HelroT158733">
    <property type="protein sequence ID" value="HelroP158733"/>
    <property type="gene ID" value="HelroG158733"/>
</dbReference>
<reference evidence="1 3" key="2">
    <citation type="journal article" date="2013" name="Nature">
        <title>Insights into bilaterian evolution from three spiralian genomes.</title>
        <authorList>
            <person name="Simakov O."/>
            <person name="Marletaz F."/>
            <person name="Cho S.J."/>
            <person name="Edsinger-Gonzales E."/>
            <person name="Havlak P."/>
            <person name="Hellsten U."/>
            <person name="Kuo D.H."/>
            <person name="Larsson T."/>
            <person name="Lv J."/>
            <person name="Arendt D."/>
            <person name="Savage R."/>
            <person name="Osoegawa K."/>
            <person name="de Jong P."/>
            <person name="Grimwood J."/>
            <person name="Chapman J.A."/>
            <person name="Shapiro H."/>
            <person name="Aerts A."/>
            <person name="Otillar R.P."/>
            <person name="Terry A.Y."/>
            <person name="Boore J.L."/>
            <person name="Grigoriev I.V."/>
            <person name="Lindberg D.R."/>
            <person name="Seaver E.C."/>
            <person name="Weisblat D.A."/>
            <person name="Putnam N.H."/>
            <person name="Rokhsar D.S."/>
        </authorList>
    </citation>
    <scope>NUCLEOTIDE SEQUENCE</scope>
</reference>
<dbReference type="GeneID" id="20198012"/>
<evidence type="ECO:0000313" key="1">
    <source>
        <dbReference type="EMBL" id="ESO12255.1"/>
    </source>
</evidence>
<protein>
    <submittedName>
        <fullName evidence="1 2">Uncharacterized protein</fullName>
    </submittedName>
</protein>
<evidence type="ECO:0000313" key="2">
    <source>
        <dbReference type="EnsemblMetazoa" id="HelroP158733"/>
    </source>
</evidence>
<dbReference type="CTD" id="20198012"/>
<dbReference type="Proteomes" id="UP000015101">
    <property type="component" value="Unassembled WGS sequence"/>
</dbReference>
<dbReference type="OrthoDB" id="6122938at2759"/>
<dbReference type="InParanoid" id="T1EN62"/>
<organism evidence="2 3">
    <name type="scientific">Helobdella robusta</name>
    <name type="common">Californian leech</name>
    <dbReference type="NCBI Taxonomy" id="6412"/>
    <lineage>
        <taxon>Eukaryota</taxon>
        <taxon>Metazoa</taxon>
        <taxon>Spiralia</taxon>
        <taxon>Lophotrochozoa</taxon>
        <taxon>Annelida</taxon>
        <taxon>Clitellata</taxon>
        <taxon>Hirudinea</taxon>
        <taxon>Rhynchobdellida</taxon>
        <taxon>Glossiphoniidae</taxon>
        <taxon>Helobdella</taxon>
    </lineage>
</organism>
<dbReference type="HOGENOM" id="CLU_1637234_0_0_1"/>
<name>T1EN62_HELRO</name>
<proteinExistence type="predicted"/>
<dbReference type="EMBL" id="AMQM01000117">
    <property type="status" value="NOT_ANNOTATED_CDS"/>
    <property type="molecule type" value="Genomic_DNA"/>
</dbReference>
<evidence type="ECO:0000313" key="3">
    <source>
        <dbReference type="Proteomes" id="UP000015101"/>
    </source>
</evidence>
<sequence>MNLKKIESEVAPKRLNFVSLSQNDEIKVKYNVEVLNRCQLLTKDVYKLKYEIFKDALKESAKNVIPVKKTRKEAKEKWLNDKCEIIEKIKNGNTNAMYKNIKEITGNRACAISGCIKAKSGEVILKKEKVLKRWTEFINDLFDDIRGVKPPIKKKRRRTKDA</sequence>
<accession>T1EN62</accession>
<gene>
    <name evidence="2" type="primary">20198012</name>
    <name evidence="1" type="ORF">HELRODRAFT_158733</name>
</gene>
<dbReference type="OMA" id="AISGCIK"/>
<keyword evidence="3" id="KW-1185">Reference proteome</keyword>
<dbReference type="KEGG" id="hro:HELRODRAFT_158733"/>
<dbReference type="AlphaFoldDB" id="T1EN62"/>